<organism evidence="2 3">
    <name type="scientific">Absidia repens</name>
    <dbReference type="NCBI Taxonomy" id="90262"/>
    <lineage>
        <taxon>Eukaryota</taxon>
        <taxon>Fungi</taxon>
        <taxon>Fungi incertae sedis</taxon>
        <taxon>Mucoromycota</taxon>
        <taxon>Mucoromycotina</taxon>
        <taxon>Mucoromycetes</taxon>
        <taxon>Mucorales</taxon>
        <taxon>Cunninghamellaceae</taxon>
        <taxon>Absidia</taxon>
    </lineage>
</organism>
<evidence type="ECO:0000313" key="3">
    <source>
        <dbReference type="Proteomes" id="UP000193560"/>
    </source>
</evidence>
<evidence type="ECO:0000313" key="2">
    <source>
        <dbReference type="EMBL" id="ORZ25977.1"/>
    </source>
</evidence>
<sequence length="74" mass="8811">MVLGYETSLVYRLFYMCINFHHPLAFLLFIHFIISFSPNIPFAIGLYHYPSFLYIYYVLKSDLSLFTIINHPLT</sequence>
<feature type="transmembrane region" description="Helical" evidence="1">
    <location>
        <begin position="12"/>
        <end position="34"/>
    </location>
</feature>
<keyword evidence="1" id="KW-0812">Transmembrane</keyword>
<gene>
    <name evidence="2" type="ORF">BCR42DRAFT_17957</name>
</gene>
<dbReference type="AlphaFoldDB" id="A0A1X2J294"/>
<evidence type="ECO:0000256" key="1">
    <source>
        <dbReference type="SAM" id="Phobius"/>
    </source>
</evidence>
<protein>
    <submittedName>
        <fullName evidence="2">Uncharacterized protein</fullName>
    </submittedName>
</protein>
<feature type="transmembrane region" description="Helical" evidence="1">
    <location>
        <begin position="40"/>
        <end position="59"/>
    </location>
</feature>
<dbReference type="Proteomes" id="UP000193560">
    <property type="component" value="Unassembled WGS sequence"/>
</dbReference>
<keyword evidence="1" id="KW-1133">Transmembrane helix</keyword>
<comment type="caution">
    <text evidence="2">The sequence shown here is derived from an EMBL/GenBank/DDBJ whole genome shotgun (WGS) entry which is preliminary data.</text>
</comment>
<proteinExistence type="predicted"/>
<reference evidence="2 3" key="1">
    <citation type="submission" date="2016-07" db="EMBL/GenBank/DDBJ databases">
        <title>Pervasive Adenine N6-methylation of Active Genes in Fungi.</title>
        <authorList>
            <consortium name="DOE Joint Genome Institute"/>
            <person name="Mondo S.J."/>
            <person name="Dannebaum R.O."/>
            <person name="Kuo R.C."/>
            <person name="Labutti K."/>
            <person name="Haridas S."/>
            <person name="Kuo A."/>
            <person name="Salamov A."/>
            <person name="Ahrendt S.R."/>
            <person name="Lipzen A."/>
            <person name="Sullivan W."/>
            <person name="Andreopoulos W.B."/>
            <person name="Clum A."/>
            <person name="Lindquist E."/>
            <person name="Daum C."/>
            <person name="Ramamoorthy G.K."/>
            <person name="Gryganskyi A."/>
            <person name="Culley D."/>
            <person name="Magnuson J.K."/>
            <person name="James T.Y."/>
            <person name="O'Malley M.A."/>
            <person name="Stajich J.E."/>
            <person name="Spatafora J.W."/>
            <person name="Visel A."/>
            <person name="Grigoriev I.V."/>
        </authorList>
    </citation>
    <scope>NUCLEOTIDE SEQUENCE [LARGE SCALE GENOMIC DNA]</scope>
    <source>
        <strain evidence="2 3">NRRL 1336</strain>
    </source>
</reference>
<name>A0A1X2J294_9FUNG</name>
<dbReference type="EMBL" id="MCGE01000001">
    <property type="protein sequence ID" value="ORZ25977.1"/>
    <property type="molecule type" value="Genomic_DNA"/>
</dbReference>
<keyword evidence="3" id="KW-1185">Reference proteome</keyword>
<accession>A0A1X2J294</accession>
<keyword evidence="1" id="KW-0472">Membrane</keyword>